<gene>
    <name evidence="1" type="ORF">BTMF_LOCUS4122</name>
</gene>
<name>A0A0R3QEP2_9BILA</name>
<dbReference type="AlphaFoldDB" id="A0A0R3QEP2"/>
<dbReference type="WBParaSite" id="BTMF_0000483301-mRNA-1">
    <property type="protein sequence ID" value="BTMF_0000483301-mRNA-1"/>
    <property type="gene ID" value="BTMF_0000483301"/>
</dbReference>
<reference evidence="1 2" key="2">
    <citation type="submission" date="2018-11" db="EMBL/GenBank/DDBJ databases">
        <authorList>
            <consortium name="Pathogen Informatics"/>
        </authorList>
    </citation>
    <scope>NUCLEOTIDE SEQUENCE [LARGE SCALE GENOMIC DNA]</scope>
</reference>
<reference evidence="3" key="1">
    <citation type="submission" date="2017-02" db="UniProtKB">
        <authorList>
            <consortium name="WormBaseParasite"/>
        </authorList>
    </citation>
    <scope>IDENTIFICATION</scope>
</reference>
<protein>
    <submittedName>
        <fullName evidence="1 3">Uncharacterized protein</fullName>
    </submittedName>
</protein>
<evidence type="ECO:0000313" key="1">
    <source>
        <dbReference type="EMBL" id="VDO16149.1"/>
    </source>
</evidence>
<sequence>MFKNRKQTGISRRNPNRSCFVVLERDKTRKCFPKQCNLLNLYPASTNNGRKQYHD</sequence>
<proteinExistence type="predicted"/>
<evidence type="ECO:0000313" key="3">
    <source>
        <dbReference type="WBParaSite" id="BTMF_0000483301-mRNA-1"/>
    </source>
</evidence>
<dbReference type="Proteomes" id="UP000280834">
    <property type="component" value="Unassembled WGS sequence"/>
</dbReference>
<accession>A0A0R3QEP2</accession>
<organism evidence="3">
    <name type="scientific">Brugia timori</name>
    <dbReference type="NCBI Taxonomy" id="42155"/>
    <lineage>
        <taxon>Eukaryota</taxon>
        <taxon>Metazoa</taxon>
        <taxon>Ecdysozoa</taxon>
        <taxon>Nematoda</taxon>
        <taxon>Chromadorea</taxon>
        <taxon>Rhabditida</taxon>
        <taxon>Spirurina</taxon>
        <taxon>Spiruromorpha</taxon>
        <taxon>Filarioidea</taxon>
        <taxon>Onchocercidae</taxon>
        <taxon>Brugia</taxon>
    </lineage>
</organism>
<keyword evidence="2" id="KW-1185">Reference proteome</keyword>
<evidence type="ECO:0000313" key="2">
    <source>
        <dbReference type="Proteomes" id="UP000280834"/>
    </source>
</evidence>
<dbReference type="EMBL" id="UZAG01003953">
    <property type="protein sequence ID" value="VDO16149.1"/>
    <property type="molecule type" value="Genomic_DNA"/>
</dbReference>